<dbReference type="Proteomes" id="UP000070096">
    <property type="component" value="Unassembled WGS sequence"/>
</dbReference>
<dbReference type="PATRIC" id="fig|1302.21.peg.1449"/>
<organism evidence="2 3">
    <name type="scientific">Streptococcus gordonii</name>
    <dbReference type="NCBI Taxonomy" id="1302"/>
    <lineage>
        <taxon>Bacteria</taxon>
        <taxon>Bacillati</taxon>
        <taxon>Bacillota</taxon>
        <taxon>Bacilli</taxon>
        <taxon>Lactobacillales</taxon>
        <taxon>Streptococcaceae</taxon>
        <taxon>Streptococcus</taxon>
    </lineage>
</organism>
<sequence length="110" mass="13239">MTYTFEDNYYYIPKILFQDDYYQGLTIDAIVAYTILKDKQKEAASKGWIDSDGNVYLAYRLSEMQKMFGVGKKKMIDIMRMLEEHNLIEREREDIFYGRSLPYRTYINEI</sequence>
<reference evidence="2 3" key="1">
    <citation type="submission" date="2016-01" db="EMBL/GenBank/DDBJ databases">
        <title>Highly variable Streptococcus oralis are common among viridans streptococci isolated from primates.</title>
        <authorList>
            <person name="Denapaite D."/>
            <person name="Rieger M."/>
            <person name="Koendgen S."/>
            <person name="Brueckner R."/>
            <person name="Ochigava I."/>
            <person name="Kappeler P."/>
            <person name="Maetz-Rensing K."/>
            <person name="Leendertz F."/>
            <person name="Hakenbeck R."/>
        </authorList>
    </citation>
    <scope>NUCLEOTIDE SEQUENCE [LARGE SCALE GENOMIC DNA]</scope>
    <source>
        <strain evidence="2 3">DD07</strain>
    </source>
</reference>
<protein>
    <recommendedName>
        <fullName evidence="1">Replication initiator A N-terminal domain-containing protein</fullName>
    </recommendedName>
</protein>
<dbReference type="Pfam" id="PF06970">
    <property type="entry name" value="RepA_N"/>
    <property type="match status" value="1"/>
</dbReference>
<proteinExistence type="predicted"/>
<accession>A0A139N676</accession>
<feature type="domain" description="Replication initiator A N-terminal" evidence="1">
    <location>
        <begin position="8"/>
        <end position="82"/>
    </location>
</feature>
<name>A0A139N676_STRGN</name>
<evidence type="ECO:0000313" key="2">
    <source>
        <dbReference type="EMBL" id="KXT71294.1"/>
    </source>
</evidence>
<evidence type="ECO:0000313" key="3">
    <source>
        <dbReference type="Proteomes" id="UP000070096"/>
    </source>
</evidence>
<evidence type="ECO:0000259" key="1">
    <source>
        <dbReference type="Pfam" id="PF06970"/>
    </source>
</evidence>
<comment type="caution">
    <text evidence="2">The sequence shown here is derived from an EMBL/GenBank/DDBJ whole genome shotgun (WGS) entry which is preliminary data.</text>
</comment>
<gene>
    <name evidence="2" type="ORF">SGODD07_01294</name>
</gene>
<dbReference type="EMBL" id="LQRC01000191">
    <property type="protein sequence ID" value="KXT71294.1"/>
    <property type="molecule type" value="Genomic_DNA"/>
</dbReference>
<dbReference type="AlphaFoldDB" id="A0A139N676"/>
<dbReference type="InterPro" id="IPR010724">
    <property type="entry name" value="RepA_N"/>
</dbReference>